<dbReference type="AlphaFoldDB" id="A0A8X6Y8T9"/>
<gene>
    <name evidence="1" type="ORF">TNIN_107241</name>
</gene>
<sequence length="131" mass="14868">MVLKGFLEVSNKVYLVYPVVTDLAICGAGPNVNEAMLTSLLKPFAPVLLVYRERNGCNGTSTRNFRGILLHPEIPEEIRKWTWIKLKSGAIDNTELSITFFCRFCRQYGHTRHECNTVKLQNSSNAYQTLS</sequence>
<organism evidence="1 2">
    <name type="scientific">Trichonephila inaurata madagascariensis</name>
    <dbReference type="NCBI Taxonomy" id="2747483"/>
    <lineage>
        <taxon>Eukaryota</taxon>
        <taxon>Metazoa</taxon>
        <taxon>Ecdysozoa</taxon>
        <taxon>Arthropoda</taxon>
        <taxon>Chelicerata</taxon>
        <taxon>Arachnida</taxon>
        <taxon>Araneae</taxon>
        <taxon>Araneomorphae</taxon>
        <taxon>Entelegynae</taxon>
        <taxon>Araneoidea</taxon>
        <taxon>Nephilidae</taxon>
        <taxon>Trichonephila</taxon>
        <taxon>Trichonephila inaurata</taxon>
    </lineage>
</organism>
<proteinExistence type="predicted"/>
<dbReference type="Proteomes" id="UP000886998">
    <property type="component" value="Unassembled WGS sequence"/>
</dbReference>
<protein>
    <submittedName>
        <fullName evidence="1">Uncharacterized protein</fullName>
    </submittedName>
</protein>
<reference evidence="1" key="1">
    <citation type="submission" date="2020-08" db="EMBL/GenBank/DDBJ databases">
        <title>Multicomponent nature underlies the extraordinary mechanical properties of spider dragline silk.</title>
        <authorList>
            <person name="Kono N."/>
            <person name="Nakamura H."/>
            <person name="Mori M."/>
            <person name="Yoshida Y."/>
            <person name="Ohtoshi R."/>
            <person name="Malay A.D."/>
            <person name="Moran D.A.P."/>
            <person name="Tomita M."/>
            <person name="Numata K."/>
            <person name="Arakawa K."/>
        </authorList>
    </citation>
    <scope>NUCLEOTIDE SEQUENCE</scope>
</reference>
<dbReference type="EMBL" id="BMAV01015977">
    <property type="protein sequence ID" value="GFY66332.1"/>
    <property type="molecule type" value="Genomic_DNA"/>
</dbReference>
<accession>A0A8X6Y8T9</accession>
<evidence type="ECO:0000313" key="2">
    <source>
        <dbReference type="Proteomes" id="UP000886998"/>
    </source>
</evidence>
<keyword evidence="2" id="KW-1185">Reference proteome</keyword>
<name>A0A8X6Y8T9_9ARAC</name>
<dbReference type="OrthoDB" id="10424847at2759"/>
<evidence type="ECO:0000313" key="1">
    <source>
        <dbReference type="EMBL" id="GFY66332.1"/>
    </source>
</evidence>
<comment type="caution">
    <text evidence="1">The sequence shown here is derived from an EMBL/GenBank/DDBJ whole genome shotgun (WGS) entry which is preliminary data.</text>
</comment>